<gene>
    <name evidence="1" type="ORF">A3Q56_04318</name>
</gene>
<dbReference type="AlphaFoldDB" id="A0A177B3E9"/>
<evidence type="ECO:0000313" key="1">
    <source>
        <dbReference type="EMBL" id="OAF67934.1"/>
    </source>
</evidence>
<proteinExistence type="predicted"/>
<dbReference type="OrthoDB" id="552574at2759"/>
<evidence type="ECO:0000313" key="2">
    <source>
        <dbReference type="Proteomes" id="UP000078046"/>
    </source>
</evidence>
<protein>
    <submittedName>
        <fullName evidence="1">Uncharacterized protein</fullName>
    </submittedName>
</protein>
<name>A0A177B3E9_9BILA</name>
<organism evidence="1 2">
    <name type="scientific">Intoshia linei</name>
    <dbReference type="NCBI Taxonomy" id="1819745"/>
    <lineage>
        <taxon>Eukaryota</taxon>
        <taxon>Metazoa</taxon>
        <taxon>Spiralia</taxon>
        <taxon>Lophotrochozoa</taxon>
        <taxon>Mesozoa</taxon>
        <taxon>Orthonectida</taxon>
        <taxon>Rhopaluridae</taxon>
        <taxon>Intoshia</taxon>
    </lineage>
</organism>
<comment type="caution">
    <text evidence="1">The sequence shown here is derived from an EMBL/GenBank/DDBJ whole genome shotgun (WGS) entry which is preliminary data.</text>
</comment>
<keyword evidence="2" id="KW-1185">Reference proteome</keyword>
<reference evidence="1 2" key="1">
    <citation type="submission" date="2016-04" db="EMBL/GenBank/DDBJ databases">
        <title>The genome of Intoshia linei affirms orthonectids as highly simplified spiralians.</title>
        <authorList>
            <person name="Mikhailov K.V."/>
            <person name="Slusarev G.S."/>
            <person name="Nikitin M.A."/>
            <person name="Logacheva M.D."/>
            <person name="Penin A."/>
            <person name="Aleoshin V."/>
            <person name="Panchin Y.V."/>
        </authorList>
    </citation>
    <scope>NUCLEOTIDE SEQUENCE [LARGE SCALE GENOMIC DNA]</scope>
    <source>
        <strain evidence="1">Intl2013</strain>
        <tissue evidence="1">Whole animal</tissue>
    </source>
</reference>
<sequence length="52" mass="6315">MELNAKKWGKEKSDLLIQLQEAENRFKSAIHVQETDKEFLRNLPYKRYDAKY</sequence>
<dbReference type="EMBL" id="LWCA01000543">
    <property type="protein sequence ID" value="OAF67934.1"/>
    <property type="molecule type" value="Genomic_DNA"/>
</dbReference>
<accession>A0A177B3E9</accession>
<dbReference type="Proteomes" id="UP000078046">
    <property type="component" value="Unassembled WGS sequence"/>
</dbReference>